<dbReference type="InterPro" id="IPR002575">
    <property type="entry name" value="Aminoglycoside_PTrfase"/>
</dbReference>
<evidence type="ECO:0000313" key="3">
    <source>
        <dbReference type="Proteomes" id="UP000597444"/>
    </source>
</evidence>
<dbReference type="EMBL" id="BNJK01000002">
    <property type="protein sequence ID" value="GHO97989.1"/>
    <property type="molecule type" value="Genomic_DNA"/>
</dbReference>
<dbReference type="PANTHER" id="PTHR21310">
    <property type="entry name" value="AMINOGLYCOSIDE PHOSPHOTRANSFERASE-RELATED-RELATED"/>
    <property type="match status" value="1"/>
</dbReference>
<reference evidence="2" key="1">
    <citation type="submission" date="2020-10" db="EMBL/GenBank/DDBJ databases">
        <title>Taxonomic study of unclassified bacteria belonging to the class Ktedonobacteria.</title>
        <authorList>
            <person name="Yabe S."/>
            <person name="Wang C.M."/>
            <person name="Zheng Y."/>
            <person name="Sakai Y."/>
            <person name="Cavaletti L."/>
            <person name="Monciardini P."/>
            <person name="Donadio S."/>
        </authorList>
    </citation>
    <scope>NUCLEOTIDE SEQUENCE</scope>
    <source>
        <strain evidence="2">ID150040</strain>
    </source>
</reference>
<protein>
    <recommendedName>
        <fullName evidence="1">Aminoglycoside phosphotransferase domain-containing protein</fullName>
    </recommendedName>
</protein>
<accession>A0A8J3N4G0</accession>
<proteinExistence type="predicted"/>
<organism evidence="2 3">
    <name type="scientific">Reticulibacter mediterranei</name>
    <dbReference type="NCBI Taxonomy" id="2778369"/>
    <lineage>
        <taxon>Bacteria</taxon>
        <taxon>Bacillati</taxon>
        <taxon>Chloroflexota</taxon>
        <taxon>Ktedonobacteria</taxon>
        <taxon>Ktedonobacterales</taxon>
        <taxon>Reticulibacteraceae</taxon>
        <taxon>Reticulibacter</taxon>
    </lineage>
</organism>
<evidence type="ECO:0000313" key="2">
    <source>
        <dbReference type="EMBL" id="GHO97989.1"/>
    </source>
</evidence>
<dbReference type="InterPro" id="IPR051678">
    <property type="entry name" value="AGP_Transferase"/>
</dbReference>
<evidence type="ECO:0000259" key="1">
    <source>
        <dbReference type="Pfam" id="PF01636"/>
    </source>
</evidence>
<sequence>MSQYPNHAATDMQHVRTVVEQLFSSSSPQIERVAVGVSTYVYRILARNTTWYLRVLPEEGASFVPEAEVHTQLRQMQVRVPEVIFVEPYNELLQRSIMLTTEIPGQSLALSQHLGEKVLAEIVRDAGRDLARINSLPVDGFGWVKRDLTTSAGMLQAEWPTYRAFIDEYWNADLGYLANHVLVMSEIAQLERVYTAYDRWLNLEQSCLVHGDFDITHIYQDQGHYSGIIDFGEIRGADRWYDLAQFSMYKWELLPWPLEPALLRGYEEIAPLPANYEAHIHFTSLLTSVRALARSLQKRPPNDYTHHLLQMLRTNLARL</sequence>
<feature type="domain" description="Aminoglycoside phosphotransferase" evidence="1">
    <location>
        <begin position="30"/>
        <end position="271"/>
    </location>
</feature>
<dbReference type="Proteomes" id="UP000597444">
    <property type="component" value="Unassembled WGS sequence"/>
</dbReference>
<dbReference type="PANTHER" id="PTHR21310:SF15">
    <property type="entry name" value="AMINOGLYCOSIDE PHOSPHOTRANSFERASE DOMAIN-CONTAINING PROTEIN"/>
    <property type="match status" value="1"/>
</dbReference>
<comment type="caution">
    <text evidence="2">The sequence shown here is derived from an EMBL/GenBank/DDBJ whole genome shotgun (WGS) entry which is preliminary data.</text>
</comment>
<dbReference type="RefSeq" id="WP_220208763.1">
    <property type="nucleotide sequence ID" value="NZ_BNJK01000002.1"/>
</dbReference>
<dbReference type="AlphaFoldDB" id="A0A8J3N4G0"/>
<dbReference type="Gene3D" id="3.30.200.150">
    <property type="match status" value="1"/>
</dbReference>
<dbReference type="Gene3D" id="3.90.1200.10">
    <property type="match status" value="1"/>
</dbReference>
<keyword evidence="3" id="KW-1185">Reference proteome</keyword>
<dbReference type="SUPFAM" id="SSF56112">
    <property type="entry name" value="Protein kinase-like (PK-like)"/>
    <property type="match status" value="1"/>
</dbReference>
<dbReference type="InterPro" id="IPR011009">
    <property type="entry name" value="Kinase-like_dom_sf"/>
</dbReference>
<gene>
    <name evidence="2" type="ORF">KSF_080370</name>
</gene>
<dbReference type="Pfam" id="PF01636">
    <property type="entry name" value="APH"/>
    <property type="match status" value="1"/>
</dbReference>
<name>A0A8J3N4G0_9CHLR</name>